<sequence>MNPVLHWRKSTYSDGGAGDTCVEIAELPLRTAVRDSKLPARAALSFPTASFSAFVTALNAGDLQRG</sequence>
<reference evidence="3" key="1">
    <citation type="submission" date="2014-07" db="EMBL/GenBank/DDBJ databases">
        <title>Genome sequencing of plant-pathogenic Streptomyces species.</title>
        <authorList>
            <person name="Harrison J."/>
            <person name="Sapp M."/>
            <person name="Thwaites R."/>
            <person name="Studholme D.J."/>
        </authorList>
    </citation>
    <scope>NUCLEOTIDE SEQUENCE [LARGE SCALE GENOMIC DNA]</scope>
    <source>
        <strain evidence="3">NCPPB 4445</strain>
    </source>
</reference>
<name>A0A0L0K7L4_9ACTN</name>
<dbReference type="RefSeq" id="WP_050371438.1">
    <property type="nucleotide sequence ID" value="NZ_KQ257820.1"/>
</dbReference>
<dbReference type="PATRIC" id="fig|42234.21.peg.3572"/>
<dbReference type="AlphaFoldDB" id="A0A0L0K7L4"/>
<evidence type="ECO:0000259" key="1">
    <source>
        <dbReference type="Pfam" id="PF04149"/>
    </source>
</evidence>
<proteinExistence type="predicted"/>
<organism evidence="2 3">
    <name type="scientific">Streptomyces acidiscabies</name>
    <dbReference type="NCBI Taxonomy" id="42234"/>
    <lineage>
        <taxon>Bacteria</taxon>
        <taxon>Bacillati</taxon>
        <taxon>Actinomycetota</taxon>
        <taxon>Actinomycetes</taxon>
        <taxon>Kitasatosporales</taxon>
        <taxon>Streptomycetaceae</taxon>
        <taxon>Streptomyces</taxon>
    </lineage>
</organism>
<dbReference type="Pfam" id="PF04149">
    <property type="entry name" value="DUF397"/>
    <property type="match status" value="1"/>
</dbReference>
<protein>
    <submittedName>
        <fullName evidence="2">Toxin-antitoxin system, toxin component</fullName>
    </submittedName>
</protein>
<accession>A0A0L0K7L4</accession>
<dbReference type="Proteomes" id="UP000037151">
    <property type="component" value="Unassembled WGS sequence"/>
</dbReference>
<dbReference type="EMBL" id="JPPY01000115">
    <property type="protein sequence ID" value="KND34077.1"/>
    <property type="molecule type" value="Genomic_DNA"/>
</dbReference>
<gene>
    <name evidence="2" type="ORF">IQ63_17345</name>
</gene>
<evidence type="ECO:0000313" key="2">
    <source>
        <dbReference type="EMBL" id="KND34077.1"/>
    </source>
</evidence>
<dbReference type="InterPro" id="IPR007278">
    <property type="entry name" value="DUF397"/>
</dbReference>
<feature type="domain" description="DUF397" evidence="1">
    <location>
        <begin position="5"/>
        <end position="58"/>
    </location>
</feature>
<comment type="caution">
    <text evidence="2">The sequence shown here is derived from an EMBL/GenBank/DDBJ whole genome shotgun (WGS) entry which is preliminary data.</text>
</comment>
<evidence type="ECO:0000313" key="3">
    <source>
        <dbReference type="Proteomes" id="UP000037151"/>
    </source>
</evidence>